<feature type="transmembrane region" description="Helical" evidence="1">
    <location>
        <begin position="36"/>
        <end position="55"/>
    </location>
</feature>
<comment type="caution">
    <text evidence="2">The sequence shown here is derived from an EMBL/GenBank/DDBJ whole genome shotgun (WGS) entry which is preliminary data.</text>
</comment>
<gene>
    <name evidence="2" type="ORF">BK796_19430</name>
</gene>
<dbReference type="Gene3D" id="1.20.120.1760">
    <property type="match status" value="1"/>
</dbReference>
<name>A0ABX4IKH4_9ENTR</name>
<organism evidence="2 3">
    <name type="scientific">Kosakonia pseudosacchari</name>
    <dbReference type="NCBI Taxonomy" id="1646340"/>
    <lineage>
        <taxon>Bacteria</taxon>
        <taxon>Pseudomonadati</taxon>
        <taxon>Pseudomonadota</taxon>
        <taxon>Gammaproteobacteria</taxon>
        <taxon>Enterobacterales</taxon>
        <taxon>Enterobacteriaceae</taxon>
        <taxon>Kosakonia</taxon>
    </lineage>
</organism>
<reference evidence="2 3" key="1">
    <citation type="submission" date="2017-06" db="EMBL/GenBank/DDBJ databases">
        <title>Draft genome sequence of nitrogen-fixing Kosakonia pseudosacchari strain NN143 isolated from sugarcane roots.</title>
        <authorList>
            <person name="Li Y."/>
            <person name="Li S."/>
            <person name="Lin L."/>
            <person name="Wu X."/>
            <person name="Yang L."/>
            <person name="Li Y."/>
            <person name="An Q."/>
        </authorList>
    </citation>
    <scope>NUCLEOTIDE SEQUENCE [LARGE SCALE GENOMIC DNA]</scope>
    <source>
        <strain evidence="2 3">NN143</strain>
    </source>
</reference>
<feature type="transmembrane region" description="Helical" evidence="1">
    <location>
        <begin position="186"/>
        <end position="204"/>
    </location>
</feature>
<dbReference type="Proteomes" id="UP000219642">
    <property type="component" value="Unassembled WGS sequence"/>
</dbReference>
<protein>
    <submittedName>
        <fullName evidence="2">CDP-alcohol phosphatidyltransferase</fullName>
    </submittedName>
</protein>
<keyword evidence="3" id="KW-1185">Reference proteome</keyword>
<sequence>MTKDVHDRRPVKTRNSAWAASAARYLRQKGYTPNTISVFSIFFALLAGLCFLTVWHSDNTLLQRGLLLLAIVGIQGRLICNLLDGMVAVEGGLRSPAGAVFNELPDRISDSVLFLGAGYGLVQVTGGIELGWAASLFALFTAYVRLLGGTCGLTQQFSGPMAKQHRMALLTAATVIAIILPQWGELLLLCTLALITLGAAWTTVRRTRQIISTLKQEKAS</sequence>
<evidence type="ECO:0000256" key="1">
    <source>
        <dbReference type="SAM" id="Phobius"/>
    </source>
</evidence>
<dbReference type="InterPro" id="IPR043130">
    <property type="entry name" value="CDP-OH_PTrfase_TM_dom"/>
</dbReference>
<evidence type="ECO:0000313" key="3">
    <source>
        <dbReference type="Proteomes" id="UP000219642"/>
    </source>
</evidence>
<feature type="transmembrane region" description="Helical" evidence="1">
    <location>
        <begin position="67"/>
        <end position="89"/>
    </location>
</feature>
<keyword evidence="1" id="KW-0812">Transmembrane</keyword>
<proteinExistence type="predicted"/>
<accession>A0ABX4IKH4</accession>
<evidence type="ECO:0000313" key="2">
    <source>
        <dbReference type="EMBL" id="PDO83968.1"/>
    </source>
</evidence>
<dbReference type="EMBL" id="NITV01000011">
    <property type="protein sequence ID" value="PDO83968.1"/>
    <property type="molecule type" value="Genomic_DNA"/>
</dbReference>
<dbReference type="RefSeq" id="WP_097401690.1">
    <property type="nucleotide sequence ID" value="NZ_CP158850.1"/>
</dbReference>
<keyword evidence="1" id="KW-0472">Membrane</keyword>
<keyword evidence="1" id="KW-1133">Transmembrane helix</keyword>